<gene>
    <name evidence="2" type="ORF">E1218_08890</name>
</gene>
<dbReference type="Gene3D" id="3.40.50.10540">
    <property type="entry name" value="Crotonobetainyl-coa:carnitine coa-transferase, domain 1"/>
    <property type="match status" value="1"/>
</dbReference>
<name>A0A4V2YGP9_9ACTN</name>
<dbReference type="Pfam" id="PF02515">
    <property type="entry name" value="CoA_transf_3"/>
    <property type="match status" value="1"/>
</dbReference>
<sequence length="392" mass="42766">MSNSPLKGVRVVALEQAVAGPYCSFVMAELGAEVIKVEKVDGGDVIRGWDNVVSGLSSGFVWVNGGKRDIAVDIRTAEGRDIIRKLALTADVFLENFTPGALERAGLGHKELMAENPRLIYTSLSGYGATGPYKRAKAFDLLIQGESGILLMNGSPAEPAKVALPMVDLVAGTTALAGILSALYERVTTGEGRYLDVSMLDSVALWLGYFPHYAWNDRQAPPRTGMHHHSIVPYGPFRASDDHYINLVAGSDFQWRTLCADVLDRQDWTSDSRFSTVAARAAHRSLLQQLLTDLIGSKPAEYWISRLRDTDLPFGEVRTVEDAVQHPQLIARQMIVRADTPVGQVPTFRFGLADPGRVRQVPAMGEDTDSLLKELGYGSEQIDKLRQTGAVA</sequence>
<dbReference type="OrthoDB" id="3561197at2"/>
<dbReference type="AlphaFoldDB" id="A0A4V2YGP9"/>
<evidence type="ECO:0000313" key="3">
    <source>
        <dbReference type="Proteomes" id="UP000295172"/>
    </source>
</evidence>
<dbReference type="InterPro" id="IPR050483">
    <property type="entry name" value="CoA-transferase_III_domain"/>
</dbReference>
<dbReference type="SUPFAM" id="SSF89796">
    <property type="entry name" value="CoA-transferase family III (CaiB/BaiF)"/>
    <property type="match status" value="1"/>
</dbReference>
<dbReference type="EMBL" id="SMKR01000028">
    <property type="protein sequence ID" value="TDD27897.1"/>
    <property type="molecule type" value="Genomic_DNA"/>
</dbReference>
<keyword evidence="3" id="KW-1185">Reference proteome</keyword>
<dbReference type="Gene3D" id="3.30.1540.10">
    <property type="entry name" value="formyl-coa transferase, domain 3"/>
    <property type="match status" value="1"/>
</dbReference>
<dbReference type="Proteomes" id="UP000295172">
    <property type="component" value="Unassembled WGS sequence"/>
</dbReference>
<comment type="caution">
    <text evidence="2">The sequence shown here is derived from an EMBL/GenBank/DDBJ whole genome shotgun (WGS) entry which is preliminary data.</text>
</comment>
<accession>A0A4V2YGP9</accession>
<evidence type="ECO:0000256" key="1">
    <source>
        <dbReference type="ARBA" id="ARBA00022679"/>
    </source>
</evidence>
<keyword evidence="1 2" id="KW-0808">Transferase</keyword>
<dbReference type="InterPro" id="IPR044855">
    <property type="entry name" value="CoA-Trfase_III_dom3_sf"/>
</dbReference>
<proteinExistence type="predicted"/>
<dbReference type="GO" id="GO:0008410">
    <property type="term" value="F:CoA-transferase activity"/>
    <property type="evidence" value="ECO:0007669"/>
    <property type="project" value="TreeGrafter"/>
</dbReference>
<evidence type="ECO:0000313" key="2">
    <source>
        <dbReference type="EMBL" id="TDD27897.1"/>
    </source>
</evidence>
<dbReference type="RefSeq" id="WP_132318154.1">
    <property type="nucleotide sequence ID" value="NZ_SMKR01000028.1"/>
</dbReference>
<dbReference type="PANTHER" id="PTHR48207:SF3">
    <property type="entry name" value="SUCCINATE--HYDROXYMETHYLGLUTARATE COA-TRANSFERASE"/>
    <property type="match status" value="1"/>
</dbReference>
<reference evidence="2 3" key="1">
    <citation type="submission" date="2019-02" db="EMBL/GenBank/DDBJ databases">
        <title>Draft genome sequences of novel Actinobacteria.</title>
        <authorList>
            <person name="Sahin N."/>
            <person name="Ay H."/>
            <person name="Saygin H."/>
        </authorList>
    </citation>
    <scope>NUCLEOTIDE SEQUENCE [LARGE SCALE GENOMIC DNA]</scope>
    <source>
        <strain evidence="2 3">16K104</strain>
    </source>
</reference>
<dbReference type="InterPro" id="IPR003673">
    <property type="entry name" value="CoA-Trfase_fam_III"/>
</dbReference>
<dbReference type="PANTHER" id="PTHR48207">
    <property type="entry name" value="SUCCINATE--HYDROXYMETHYLGLUTARATE COA-TRANSFERASE"/>
    <property type="match status" value="1"/>
</dbReference>
<protein>
    <submittedName>
        <fullName evidence="2">CoA transferase</fullName>
    </submittedName>
</protein>
<organism evidence="2 3">
    <name type="scientific">Kribbella turkmenica</name>
    <dbReference type="NCBI Taxonomy" id="2530375"/>
    <lineage>
        <taxon>Bacteria</taxon>
        <taxon>Bacillati</taxon>
        <taxon>Actinomycetota</taxon>
        <taxon>Actinomycetes</taxon>
        <taxon>Propionibacteriales</taxon>
        <taxon>Kribbellaceae</taxon>
        <taxon>Kribbella</taxon>
    </lineage>
</organism>
<dbReference type="InterPro" id="IPR023606">
    <property type="entry name" value="CoA-Trfase_III_dom_1_sf"/>
</dbReference>